<keyword evidence="2" id="KW-1185">Reference proteome</keyword>
<proteinExistence type="predicted"/>
<dbReference type="InterPro" id="IPR014845">
    <property type="entry name" value="GYD/TTHA1554"/>
</dbReference>
<dbReference type="OrthoDB" id="372785at2157"/>
<organism evidence="1 2">
    <name type="scientific">Natronomonas moolapensis (strain DSM 18674 / CECT 7526 / JCM 14361 / 8.8.11)</name>
    <dbReference type="NCBI Taxonomy" id="268739"/>
    <lineage>
        <taxon>Archaea</taxon>
        <taxon>Methanobacteriati</taxon>
        <taxon>Methanobacteriota</taxon>
        <taxon>Stenosarchaea group</taxon>
        <taxon>Halobacteria</taxon>
        <taxon>Halobacteriales</taxon>
        <taxon>Natronomonadaceae</taxon>
        <taxon>Natronomonas</taxon>
    </lineage>
</organism>
<dbReference type="GeneID" id="14652822"/>
<protein>
    <submittedName>
        <fullName evidence="1">GYD family protein</fullName>
    </submittedName>
</protein>
<reference evidence="1 2" key="1">
    <citation type="journal article" date="2013" name="Genome Announc.">
        <title>Genome of the haloarchaeon Natronomonas moolapensis, a neutrophilic member of a previously haloalkaliphilic genus.</title>
        <authorList>
            <person name="Dyall-Smith M.L."/>
            <person name="Pfeiffer F."/>
            <person name="Oberwinkler T."/>
            <person name="Klee K."/>
            <person name="Rampp M."/>
            <person name="Palm P."/>
            <person name="Gross K."/>
            <person name="Schuster S.C."/>
            <person name="Oesterhelt D."/>
        </authorList>
    </citation>
    <scope>NUCLEOTIDE SEQUENCE [LARGE SCALE GENOMIC DNA]</scope>
    <source>
        <strain evidence="2">DSM 18674 / JCM 14361 / 8.8.11</strain>
    </source>
</reference>
<dbReference type="KEGG" id="nmo:Nmlp_2633"/>
<dbReference type="AlphaFoldDB" id="M1XRC1"/>
<sequence>MQTYLALAKHTTDAKQEIESMPQWHENMRDIVRQVNGEVLDTYHGSIEDYDAVIVFELPDSRSSEQARLLLERDGTHEVEISEVFDHDEYKEFVEELP</sequence>
<evidence type="ECO:0000313" key="1">
    <source>
        <dbReference type="EMBL" id="CCQ36790.1"/>
    </source>
</evidence>
<name>M1XRC1_NATM8</name>
<dbReference type="HOGENOM" id="CLU_2327335_0_0_2"/>
<gene>
    <name evidence="1" type="ordered locus">Nmlp_2633</name>
</gene>
<dbReference type="EMBL" id="HF582854">
    <property type="protein sequence ID" value="CCQ36790.1"/>
    <property type="molecule type" value="Genomic_DNA"/>
</dbReference>
<dbReference type="Proteomes" id="UP000011867">
    <property type="component" value="Chromosome"/>
</dbReference>
<accession>M1XRC1</accession>
<evidence type="ECO:0000313" key="2">
    <source>
        <dbReference type="Proteomes" id="UP000011867"/>
    </source>
</evidence>
<dbReference type="RefSeq" id="WP_015409561.1">
    <property type="nucleotide sequence ID" value="NC_020388.1"/>
</dbReference>
<dbReference type="eggNOG" id="arCOG01119">
    <property type="taxonomic scope" value="Archaea"/>
</dbReference>
<dbReference type="Pfam" id="PF08734">
    <property type="entry name" value="GYD"/>
    <property type="match status" value="1"/>
</dbReference>